<dbReference type="EMBL" id="JYJA01000010">
    <property type="protein sequence ID" value="KJL45768.1"/>
    <property type="molecule type" value="Genomic_DNA"/>
</dbReference>
<comment type="caution">
    <text evidence="1">The sequence shown here is derived from an EMBL/GenBank/DDBJ whole genome shotgun (WGS) entry which is preliminary data.</text>
</comment>
<keyword evidence="2" id="KW-1185">Reference proteome</keyword>
<organism evidence="1 2">
    <name type="scientific">Microbacterium trichothecenolyticum</name>
    <name type="common">Aureobacterium trichothecenolyticum</name>
    <dbReference type="NCBI Taxonomy" id="69370"/>
    <lineage>
        <taxon>Bacteria</taxon>
        <taxon>Bacillati</taxon>
        <taxon>Actinomycetota</taxon>
        <taxon>Actinomycetes</taxon>
        <taxon>Micrococcales</taxon>
        <taxon>Microbacteriaceae</taxon>
        <taxon>Microbacterium</taxon>
    </lineage>
</organism>
<dbReference type="AlphaFoldDB" id="A0A0M2HLJ3"/>
<evidence type="ECO:0000313" key="1">
    <source>
        <dbReference type="EMBL" id="KJL45768.1"/>
    </source>
</evidence>
<reference evidence="1 2" key="1">
    <citation type="submission" date="2015-02" db="EMBL/GenBank/DDBJ databases">
        <title>Draft genome sequences of ten Microbacterium spp. with emphasis on heavy metal contaminated environments.</title>
        <authorList>
            <person name="Corretto E."/>
        </authorList>
    </citation>
    <scope>NUCLEOTIDE SEQUENCE [LARGE SCALE GENOMIC DNA]</scope>
    <source>
        <strain evidence="1 2">DSM 8608</strain>
    </source>
</reference>
<dbReference type="RefSeq" id="WP_045296076.1">
    <property type="nucleotide sequence ID" value="NZ_JYJA01000010.1"/>
</dbReference>
<name>A0A0M2HLJ3_MICTR</name>
<dbReference type="PATRIC" id="fig|69370.6.peg.49"/>
<sequence>MPAATSPWRVNDVVTYDRMREAAIHLTALLAAVARADDPAAGAARDELTALHREVHAVDAFDRAAVAALAERIDGRIRELDRVAR</sequence>
<proteinExistence type="predicted"/>
<protein>
    <submittedName>
        <fullName evidence="1">Uncharacterized protein</fullName>
    </submittedName>
</protein>
<gene>
    <name evidence="1" type="ORF">RS82_00048</name>
</gene>
<accession>A0A0M2HLJ3</accession>
<evidence type="ECO:0000313" key="2">
    <source>
        <dbReference type="Proteomes" id="UP000034098"/>
    </source>
</evidence>
<dbReference type="Proteomes" id="UP000034098">
    <property type="component" value="Unassembled WGS sequence"/>
</dbReference>